<dbReference type="PANTHER" id="PTHR23406">
    <property type="entry name" value="MALIC ENZYME-RELATED"/>
    <property type="match status" value="1"/>
</dbReference>
<accession>A0A2U3EE64</accession>
<dbReference type="GO" id="GO:0004471">
    <property type="term" value="F:malate dehydrogenase (decarboxylating) (NAD+) activity"/>
    <property type="evidence" value="ECO:0007669"/>
    <property type="project" value="TreeGrafter"/>
</dbReference>
<dbReference type="EMBL" id="LCWV01000005">
    <property type="protein sequence ID" value="PWI72811.1"/>
    <property type="molecule type" value="Genomic_DNA"/>
</dbReference>
<dbReference type="InterPro" id="IPR001891">
    <property type="entry name" value="Malic_OxRdtase"/>
</dbReference>
<dbReference type="GO" id="GO:0005829">
    <property type="term" value="C:cytosol"/>
    <property type="evidence" value="ECO:0007669"/>
    <property type="project" value="TreeGrafter"/>
</dbReference>
<reference evidence="4 5" key="1">
    <citation type="journal article" date="2016" name="Front. Microbiol.">
        <title>Genome and transcriptome sequences reveal the specific parasitism of the nematophagous Purpureocillium lilacinum 36-1.</title>
        <authorList>
            <person name="Xie J."/>
            <person name="Li S."/>
            <person name="Mo C."/>
            <person name="Xiao X."/>
            <person name="Peng D."/>
            <person name="Wang G."/>
            <person name="Xiao Y."/>
        </authorList>
    </citation>
    <scope>NUCLEOTIDE SEQUENCE [LARGE SCALE GENOMIC DNA]</scope>
    <source>
        <strain evidence="4 5">36-1</strain>
    </source>
</reference>
<dbReference type="GO" id="GO:0051287">
    <property type="term" value="F:NAD binding"/>
    <property type="evidence" value="ECO:0007669"/>
    <property type="project" value="InterPro"/>
</dbReference>
<evidence type="ECO:0000256" key="2">
    <source>
        <dbReference type="PIRSR" id="PIRSR000106-3"/>
    </source>
</evidence>
<dbReference type="GO" id="GO:0005739">
    <property type="term" value="C:mitochondrion"/>
    <property type="evidence" value="ECO:0007669"/>
    <property type="project" value="TreeGrafter"/>
</dbReference>
<comment type="caution">
    <text evidence="4">The sequence shown here is derived from an EMBL/GenBank/DDBJ whole genome shotgun (WGS) entry which is preliminary data.</text>
</comment>
<evidence type="ECO:0000313" key="5">
    <source>
        <dbReference type="Proteomes" id="UP000245956"/>
    </source>
</evidence>
<gene>
    <name evidence="4" type="ORF">PCL_09826</name>
</gene>
<dbReference type="PRINTS" id="PR00072">
    <property type="entry name" value="MALOXRDTASE"/>
</dbReference>
<dbReference type="PIRSF" id="PIRSF000106">
    <property type="entry name" value="ME"/>
    <property type="match status" value="1"/>
</dbReference>
<dbReference type="AlphaFoldDB" id="A0A2U3EE64"/>
<evidence type="ECO:0000259" key="3">
    <source>
        <dbReference type="SMART" id="SM00919"/>
    </source>
</evidence>
<dbReference type="SMART" id="SM00919">
    <property type="entry name" value="Malic_M"/>
    <property type="match status" value="1"/>
</dbReference>
<dbReference type="Pfam" id="PF03949">
    <property type="entry name" value="Malic_M"/>
    <property type="match status" value="2"/>
</dbReference>
<dbReference type="Gene3D" id="3.40.50.720">
    <property type="entry name" value="NAD(P)-binding Rossmann-like Domain"/>
    <property type="match status" value="2"/>
</dbReference>
<organism evidence="4 5">
    <name type="scientific">Purpureocillium lilacinum</name>
    <name type="common">Paecilomyces lilacinus</name>
    <dbReference type="NCBI Taxonomy" id="33203"/>
    <lineage>
        <taxon>Eukaryota</taxon>
        <taxon>Fungi</taxon>
        <taxon>Dikarya</taxon>
        <taxon>Ascomycota</taxon>
        <taxon>Pezizomycotina</taxon>
        <taxon>Sordariomycetes</taxon>
        <taxon>Hypocreomycetidae</taxon>
        <taxon>Hypocreales</taxon>
        <taxon>Ophiocordycipitaceae</taxon>
        <taxon>Purpureocillium</taxon>
    </lineage>
</organism>
<dbReference type="GO" id="GO:0006108">
    <property type="term" value="P:malate metabolic process"/>
    <property type="evidence" value="ECO:0007669"/>
    <property type="project" value="TreeGrafter"/>
</dbReference>
<dbReference type="InterPro" id="IPR015884">
    <property type="entry name" value="Malic_enzyme_CS"/>
</dbReference>
<feature type="binding site" evidence="1">
    <location>
        <position position="287"/>
    </location>
    <ligand>
        <name>(S)-malate</name>
        <dbReference type="ChEBI" id="CHEBI:15589"/>
    </ligand>
</feature>
<keyword evidence="2" id="KW-0479">Metal-binding</keyword>
<feature type="binding site" evidence="1">
    <location>
        <position position="225"/>
    </location>
    <ligand>
        <name>(S)-malate</name>
        <dbReference type="ChEBI" id="CHEBI:15589"/>
    </ligand>
</feature>
<feature type="domain" description="Malic enzyme NAD-binding" evidence="3">
    <location>
        <begin position="46"/>
        <end position="356"/>
    </location>
</feature>
<dbReference type="InterPro" id="IPR036291">
    <property type="entry name" value="NAD(P)-bd_dom_sf"/>
</dbReference>
<feature type="binding site" evidence="2">
    <location>
        <position position="45"/>
    </location>
    <ligand>
        <name>a divalent metal cation</name>
        <dbReference type="ChEBI" id="CHEBI:60240"/>
    </ligand>
</feature>
<evidence type="ECO:0000313" key="4">
    <source>
        <dbReference type="EMBL" id="PWI72811.1"/>
    </source>
</evidence>
<dbReference type="GO" id="GO:0046872">
    <property type="term" value="F:metal ion binding"/>
    <property type="evidence" value="ECO:0007669"/>
    <property type="project" value="UniProtKB-KW"/>
</dbReference>
<dbReference type="PROSITE" id="PS00331">
    <property type="entry name" value="MALIC_ENZYMES"/>
    <property type="match status" value="1"/>
</dbReference>
<evidence type="ECO:0000256" key="1">
    <source>
        <dbReference type="PIRSR" id="PIRSR000106-2"/>
    </source>
</evidence>
<sequence>MTMMMMMMIHNVQSSRLTGGGGRGGGVARRLLDTYRPRMACFNDDVQGTGCVTLAAIMAGLRVSGQTLADVRMVVFGAGSAGVGIADQVRDAIAAEGGISHDKAAEQIWYVRLSLPSFFPLPALLAPGSCKAFPSADTETSSVYSRLIDKPGLVTTDTDPSPAQRLYAKDASSWTGRDVSLLGIVQAVRPNVLIGTSTVPGAFTEEIVRAMAAHCPRPIILPLSNPTRLHEAKPADLLAWTRGKALVATGSPFAPVTGPWGITSTSDGNDDEGQGGHDVTVEVAECNNSVVFPGIGLGCILSRASRLTDRMLVAAVRAVADMSPARDDATAPLLPDVREVRAVSVRVACGVIRAAVEEGLATEQGIPRDDADLEEWVREQMWEPRYRPLRRVGMEGATRAARGELRKAGTVNRADEL</sequence>
<name>A0A2U3EE64_PURLI</name>
<proteinExistence type="predicted"/>
<dbReference type="PANTHER" id="PTHR23406:SF34">
    <property type="entry name" value="NAD-DEPENDENT MALIC ENZYME, MITOCHONDRIAL"/>
    <property type="match status" value="1"/>
</dbReference>
<dbReference type="SUPFAM" id="SSF51735">
    <property type="entry name" value="NAD(P)-binding Rossmann-fold domains"/>
    <property type="match status" value="2"/>
</dbReference>
<comment type="cofactor">
    <cofactor evidence="2">
        <name>Mg(2+)</name>
        <dbReference type="ChEBI" id="CHEBI:18420"/>
    </cofactor>
    <cofactor evidence="2">
        <name>Mn(2+)</name>
        <dbReference type="ChEBI" id="CHEBI:29035"/>
    </cofactor>
    <text evidence="2">Divalent metal cations. Prefers magnesium or manganese.</text>
</comment>
<protein>
    <recommendedName>
        <fullName evidence="3">Malic enzyme NAD-binding domain-containing protein</fullName>
    </recommendedName>
</protein>
<dbReference type="Proteomes" id="UP000245956">
    <property type="component" value="Unassembled WGS sequence"/>
</dbReference>
<dbReference type="InterPro" id="IPR012302">
    <property type="entry name" value="Malic_NAD-bd"/>
</dbReference>